<proteinExistence type="predicted"/>
<dbReference type="AlphaFoldDB" id="A0A5C3KP95"/>
<dbReference type="Proteomes" id="UP000307440">
    <property type="component" value="Unassembled WGS sequence"/>
</dbReference>
<protein>
    <submittedName>
        <fullName evidence="1">Uncharacterized protein</fullName>
    </submittedName>
</protein>
<keyword evidence="2" id="KW-1185">Reference proteome</keyword>
<organism evidence="1 2">
    <name type="scientific">Coprinopsis marcescibilis</name>
    <name type="common">Agaric fungus</name>
    <name type="synonym">Psathyrella marcescibilis</name>
    <dbReference type="NCBI Taxonomy" id="230819"/>
    <lineage>
        <taxon>Eukaryota</taxon>
        <taxon>Fungi</taxon>
        <taxon>Dikarya</taxon>
        <taxon>Basidiomycota</taxon>
        <taxon>Agaricomycotina</taxon>
        <taxon>Agaricomycetes</taxon>
        <taxon>Agaricomycetidae</taxon>
        <taxon>Agaricales</taxon>
        <taxon>Agaricineae</taxon>
        <taxon>Psathyrellaceae</taxon>
        <taxon>Coprinopsis</taxon>
    </lineage>
</organism>
<evidence type="ECO:0000313" key="2">
    <source>
        <dbReference type="Proteomes" id="UP000307440"/>
    </source>
</evidence>
<name>A0A5C3KP95_COPMA</name>
<dbReference type="Gene3D" id="2.60.120.260">
    <property type="entry name" value="Galactose-binding domain-like"/>
    <property type="match status" value="2"/>
</dbReference>
<accession>A0A5C3KP95</accession>
<sequence length="312" mass="33886">MPSYTAIFEDTAPFLTYTGEWVAGRSLSDDFTQLYSQSSFMVTNRQDCAFSFEFYGSGFGIYGAKRGNHGLFQVTVDGTEFPPESGLPSGPDQFNATLFSLSLPRGFHTVQLRNSENTYRDIDYVSWEANIGLDDEPLIVNTVQDSHPAWVYDPPDAWTDRPVLAGTFSGATGHATTVDGASASLSFQVRDAIAVYGPAGPNCTFSYTVSVDGQAINRTFSALKDFYRPQQLLYYVGNLGPGNHVISFMQVLQGIQAGRSGQQHTLAIDYAEIYTTPSLGGRFVSNSSVTAQILTSKPIAISFSSVEGSGIR</sequence>
<reference evidence="1 2" key="1">
    <citation type="journal article" date="2019" name="Nat. Ecol. Evol.">
        <title>Megaphylogeny resolves global patterns of mushroom evolution.</title>
        <authorList>
            <person name="Varga T."/>
            <person name="Krizsan K."/>
            <person name="Foldi C."/>
            <person name="Dima B."/>
            <person name="Sanchez-Garcia M."/>
            <person name="Sanchez-Ramirez S."/>
            <person name="Szollosi G.J."/>
            <person name="Szarkandi J.G."/>
            <person name="Papp V."/>
            <person name="Albert L."/>
            <person name="Andreopoulos W."/>
            <person name="Angelini C."/>
            <person name="Antonin V."/>
            <person name="Barry K.W."/>
            <person name="Bougher N.L."/>
            <person name="Buchanan P."/>
            <person name="Buyck B."/>
            <person name="Bense V."/>
            <person name="Catcheside P."/>
            <person name="Chovatia M."/>
            <person name="Cooper J."/>
            <person name="Damon W."/>
            <person name="Desjardin D."/>
            <person name="Finy P."/>
            <person name="Geml J."/>
            <person name="Haridas S."/>
            <person name="Hughes K."/>
            <person name="Justo A."/>
            <person name="Karasinski D."/>
            <person name="Kautmanova I."/>
            <person name="Kiss B."/>
            <person name="Kocsube S."/>
            <person name="Kotiranta H."/>
            <person name="LaButti K.M."/>
            <person name="Lechner B.E."/>
            <person name="Liimatainen K."/>
            <person name="Lipzen A."/>
            <person name="Lukacs Z."/>
            <person name="Mihaltcheva S."/>
            <person name="Morgado L.N."/>
            <person name="Niskanen T."/>
            <person name="Noordeloos M.E."/>
            <person name="Ohm R.A."/>
            <person name="Ortiz-Santana B."/>
            <person name="Ovrebo C."/>
            <person name="Racz N."/>
            <person name="Riley R."/>
            <person name="Savchenko A."/>
            <person name="Shiryaev A."/>
            <person name="Soop K."/>
            <person name="Spirin V."/>
            <person name="Szebenyi C."/>
            <person name="Tomsovsky M."/>
            <person name="Tulloss R.E."/>
            <person name="Uehling J."/>
            <person name="Grigoriev I.V."/>
            <person name="Vagvolgyi C."/>
            <person name="Papp T."/>
            <person name="Martin F.M."/>
            <person name="Miettinen O."/>
            <person name="Hibbett D.S."/>
            <person name="Nagy L.G."/>
        </authorList>
    </citation>
    <scope>NUCLEOTIDE SEQUENCE [LARGE SCALE GENOMIC DNA]</scope>
    <source>
        <strain evidence="1 2">CBS 121175</strain>
    </source>
</reference>
<dbReference type="EMBL" id="ML210254">
    <property type="protein sequence ID" value="TFK21937.1"/>
    <property type="molecule type" value="Genomic_DNA"/>
</dbReference>
<dbReference type="STRING" id="230819.A0A5C3KP95"/>
<gene>
    <name evidence="1" type="ORF">FA15DRAFT_715211</name>
</gene>
<dbReference type="OrthoDB" id="2564234at2759"/>
<evidence type="ECO:0000313" key="1">
    <source>
        <dbReference type="EMBL" id="TFK21937.1"/>
    </source>
</evidence>